<dbReference type="PIRSF" id="PIRSF000850">
    <property type="entry name" value="Phospholipase_D_PSS"/>
    <property type="match status" value="1"/>
</dbReference>
<dbReference type="SMART" id="SM00155">
    <property type="entry name" value="PLDc"/>
    <property type="match status" value="2"/>
</dbReference>
<reference evidence="2" key="1">
    <citation type="submission" date="2021-01" db="EMBL/GenBank/DDBJ databases">
        <title>Modified the classification status of verrucomicrobia.</title>
        <authorList>
            <person name="Feng X."/>
        </authorList>
    </citation>
    <scope>NUCLEOTIDE SEQUENCE</scope>
    <source>
        <strain evidence="2">KCTC 22201</strain>
    </source>
</reference>
<gene>
    <name evidence="2" type="ORF">JIN81_01325</name>
</gene>
<dbReference type="Proteomes" id="UP000658278">
    <property type="component" value="Unassembled WGS sequence"/>
</dbReference>
<dbReference type="GO" id="GO:0008808">
    <property type="term" value="F:cardiolipin synthase activity"/>
    <property type="evidence" value="ECO:0007669"/>
    <property type="project" value="TreeGrafter"/>
</dbReference>
<dbReference type="GO" id="GO:0032049">
    <property type="term" value="P:cardiolipin biosynthetic process"/>
    <property type="evidence" value="ECO:0007669"/>
    <property type="project" value="UniProtKB-ARBA"/>
</dbReference>
<proteinExistence type="predicted"/>
<feature type="domain" description="PLD phosphodiesterase" evidence="1">
    <location>
        <begin position="297"/>
        <end position="324"/>
    </location>
</feature>
<dbReference type="PANTHER" id="PTHR21248">
    <property type="entry name" value="CARDIOLIPIN SYNTHASE"/>
    <property type="match status" value="1"/>
</dbReference>
<feature type="domain" description="PLD phosphodiesterase" evidence="1">
    <location>
        <begin position="122"/>
        <end position="149"/>
    </location>
</feature>
<name>A0A934RBY0_9BACT</name>
<dbReference type="AlphaFoldDB" id="A0A934RBY0"/>
<dbReference type="PROSITE" id="PS50035">
    <property type="entry name" value="PLD"/>
    <property type="match status" value="2"/>
</dbReference>
<dbReference type="SUPFAM" id="SSF56024">
    <property type="entry name" value="Phospholipase D/nuclease"/>
    <property type="match status" value="2"/>
</dbReference>
<dbReference type="PANTHER" id="PTHR21248:SF22">
    <property type="entry name" value="PHOSPHOLIPASE D"/>
    <property type="match status" value="1"/>
</dbReference>
<comment type="caution">
    <text evidence="2">The sequence shown here is derived from an EMBL/GenBank/DDBJ whole genome shotgun (WGS) entry which is preliminary data.</text>
</comment>
<dbReference type="GO" id="GO:0016020">
    <property type="term" value="C:membrane"/>
    <property type="evidence" value="ECO:0007669"/>
    <property type="project" value="TreeGrafter"/>
</dbReference>
<dbReference type="RefSeq" id="WP_200275495.1">
    <property type="nucleotide sequence ID" value="NZ_JAENII010000001.1"/>
</dbReference>
<accession>A0A934RBY0</accession>
<keyword evidence="3" id="KW-1185">Reference proteome</keyword>
<dbReference type="InterPro" id="IPR001736">
    <property type="entry name" value="PLipase_D/transphosphatidylase"/>
</dbReference>
<dbReference type="Pfam" id="PF13091">
    <property type="entry name" value="PLDc_2"/>
    <property type="match status" value="2"/>
</dbReference>
<evidence type="ECO:0000259" key="1">
    <source>
        <dbReference type="PROSITE" id="PS50035"/>
    </source>
</evidence>
<dbReference type="CDD" id="cd09110">
    <property type="entry name" value="PLDc_CLS_1"/>
    <property type="match status" value="1"/>
</dbReference>
<dbReference type="CDD" id="cd09159">
    <property type="entry name" value="PLDc_ybhO_like_2"/>
    <property type="match status" value="1"/>
</dbReference>
<evidence type="ECO:0000313" key="2">
    <source>
        <dbReference type="EMBL" id="MBK1825645.1"/>
    </source>
</evidence>
<dbReference type="InterPro" id="IPR025202">
    <property type="entry name" value="PLD-like_dom"/>
</dbReference>
<sequence length="384" mass="43303">MDTDTRGGEFVGAEGWLESGFRPGNQVEALVNGDEIFPAMLEAIRDAQHSICLETYIYWNGEIAKEFADALSHASRRGVEVRVVLDDYGCSRLDDQLLVEMRDAGVGIHMYRPVRWLQLRRSNHRSHRKLMIVDRSVGFIGGVGIADEWNGDARNRSEWRDNHFRVAGPVVHDMERVFDQHWPGDALAVGSDCPANMEPKGSLSAGVLASEPLQNHYEVAMVFATALDRAEESVHICSPYFLPDDRLKRALLAARERGVSVVVVTAGKHTDKQIVRWASRHNWEDLLEAGVEIHEFDPTLIHVKSIVVDHLLTIVGSANFDVRSARLNDEACLVVKDRGFAEEEERRIAEDLKRCSRVSLDDWRSRTLWQRLLDGAANLLKAHL</sequence>
<protein>
    <recommendedName>
        <fullName evidence="1">PLD phosphodiesterase domain-containing protein</fullName>
    </recommendedName>
</protein>
<dbReference type="EMBL" id="JAENII010000001">
    <property type="protein sequence ID" value="MBK1825645.1"/>
    <property type="molecule type" value="Genomic_DNA"/>
</dbReference>
<evidence type="ECO:0000313" key="3">
    <source>
        <dbReference type="Proteomes" id="UP000658278"/>
    </source>
</evidence>
<dbReference type="Gene3D" id="3.30.870.10">
    <property type="entry name" value="Endonuclease Chain A"/>
    <property type="match status" value="2"/>
</dbReference>
<organism evidence="2 3">
    <name type="scientific">Haloferula rosea</name>
    <dbReference type="NCBI Taxonomy" id="490093"/>
    <lineage>
        <taxon>Bacteria</taxon>
        <taxon>Pseudomonadati</taxon>
        <taxon>Verrucomicrobiota</taxon>
        <taxon>Verrucomicrobiia</taxon>
        <taxon>Verrucomicrobiales</taxon>
        <taxon>Verrucomicrobiaceae</taxon>
        <taxon>Haloferula</taxon>
    </lineage>
</organism>